<evidence type="ECO:0000256" key="7">
    <source>
        <dbReference type="SAM" id="Phobius"/>
    </source>
</evidence>
<evidence type="ECO:0000313" key="8">
    <source>
        <dbReference type="EMBL" id="KNE60487.1"/>
    </source>
</evidence>
<dbReference type="OrthoDB" id="29023at2759"/>
<dbReference type="VEuPathDB" id="FungiDB:AMAG_05870"/>
<dbReference type="Pfam" id="PF05346">
    <property type="entry name" value="DUF747"/>
    <property type="match status" value="1"/>
</dbReference>
<name>A0A0L0SDI2_ALLM3</name>
<feature type="region of interest" description="Disordered" evidence="6">
    <location>
        <begin position="498"/>
        <end position="600"/>
    </location>
</feature>
<dbReference type="PANTHER" id="PTHR13317:SF4">
    <property type="entry name" value="TRANSMEMBRANE ANTERIOR POSTERIOR TRANSFORMATION PROTEIN 1 HOMOLOG"/>
    <property type="match status" value="1"/>
</dbReference>
<organism evidence="8 9">
    <name type="scientific">Allomyces macrogynus (strain ATCC 38327)</name>
    <name type="common">Allomyces javanicus var. macrogynus</name>
    <dbReference type="NCBI Taxonomy" id="578462"/>
    <lineage>
        <taxon>Eukaryota</taxon>
        <taxon>Fungi</taxon>
        <taxon>Fungi incertae sedis</taxon>
        <taxon>Blastocladiomycota</taxon>
        <taxon>Blastocladiomycetes</taxon>
        <taxon>Blastocladiales</taxon>
        <taxon>Blastocladiaceae</taxon>
        <taxon>Allomyces</taxon>
    </lineage>
</organism>
<accession>A0A0L0SDI2</accession>
<reference evidence="9" key="2">
    <citation type="submission" date="2009-11" db="EMBL/GenBank/DDBJ databases">
        <title>The Genome Sequence of Allomyces macrogynus strain ATCC 38327.</title>
        <authorList>
            <consortium name="The Broad Institute Genome Sequencing Platform"/>
            <person name="Russ C."/>
            <person name="Cuomo C."/>
            <person name="Shea T."/>
            <person name="Young S.K."/>
            <person name="Zeng Q."/>
            <person name="Koehrsen M."/>
            <person name="Haas B."/>
            <person name="Borodovsky M."/>
            <person name="Guigo R."/>
            <person name="Alvarado L."/>
            <person name="Berlin A."/>
            <person name="Borenstein D."/>
            <person name="Chen Z."/>
            <person name="Engels R."/>
            <person name="Freedman E."/>
            <person name="Gellesch M."/>
            <person name="Goldberg J."/>
            <person name="Griggs A."/>
            <person name="Gujja S."/>
            <person name="Heiman D."/>
            <person name="Hepburn T."/>
            <person name="Howarth C."/>
            <person name="Jen D."/>
            <person name="Larson L."/>
            <person name="Lewis B."/>
            <person name="Mehta T."/>
            <person name="Park D."/>
            <person name="Pearson M."/>
            <person name="Roberts A."/>
            <person name="Saif S."/>
            <person name="Shenoy N."/>
            <person name="Sisk P."/>
            <person name="Stolte C."/>
            <person name="Sykes S."/>
            <person name="Walk T."/>
            <person name="White J."/>
            <person name="Yandava C."/>
            <person name="Burger G."/>
            <person name="Gray M.W."/>
            <person name="Holland P.W.H."/>
            <person name="King N."/>
            <person name="Lang F.B.F."/>
            <person name="Roger A.J."/>
            <person name="Ruiz-Trillo I."/>
            <person name="Lander E."/>
            <person name="Nusbaum C."/>
        </authorList>
    </citation>
    <scope>NUCLEOTIDE SEQUENCE [LARGE SCALE GENOMIC DNA]</scope>
    <source>
        <strain evidence="9">ATCC 38327</strain>
    </source>
</reference>
<comment type="subcellular location">
    <subcellularLocation>
        <location evidence="1">Membrane</location>
        <topology evidence="1">Multi-pass membrane protein</topology>
    </subcellularLocation>
</comment>
<keyword evidence="9" id="KW-1185">Reference proteome</keyword>
<comment type="similarity">
    <text evidence="2">Belongs to the TAPT1 family.</text>
</comment>
<dbReference type="PANTHER" id="PTHR13317">
    <property type="entry name" value="TRANSMEMBRANE ANTERIOR POSTERIOR TRANSFORMATION PROTEIN 1 HOMOLOG"/>
    <property type="match status" value="1"/>
</dbReference>
<feature type="compositionally biased region" description="Low complexity" evidence="6">
    <location>
        <begin position="550"/>
        <end position="581"/>
    </location>
</feature>
<dbReference type="EMBL" id="GG745336">
    <property type="protein sequence ID" value="KNE60487.1"/>
    <property type="molecule type" value="Genomic_DNA"/>
</dbReference>
<feature type="transmembrane region" description="Helical" evidence="7">
    <location>
        <begin position="619"/>
        <end position="643"/>
    </location>
</feature>
<evidence type="ECO:0000256" key="4">
    <source>
        <dbReference type="ARBA" id="ARBA00022989"/>
    </source>
</evidence>
<feature type="transmembrane region" description="Helical" evidence="7">
    <location>
        <begin position="115"/>
        <end position="138"/>
    </location>
</feature>
<keyword evidence="3 7" id="KW-0812">Transmembrane</keyword>
<gene>
    <name evidence="8" type="ORF">AMAG_05870</name>
</gene>
<proteinExistence type="inferred from homology"/>
<keyword evidence="4 7" id="KW-1133">Transmembrane helix</keyword>
<evidence type="ECO:0000256" key="5">
    <source>
        <dbReference type="ARBA" id="ARBA00023136"/>
    </source>
</evidence>
<feature type="compositionally biased region" description="Basic and acidic residues" evidence="6">
    <location>
        <begin position="498"/>
        <end position="514"/>
    </location>
</feature>
<dbReference type="InterPro" id="IPR008010">
    <property type="entry name" value="Tatp1"/>
</dbReference>
<feature type="transmembrane region" description="Helical" evidence="7">
    <location>
        <begin position="234"/>
        <end position="256"/>
    </location>
</feature>
<dbReference type="GO" id="GO:0005789">
    <property type="term" value="C:endoplasmic reticulum membrane"/>
    <property type="evidence" value="ECO:0007669"/>
    <property type="project" value="TreeGrafter"/>
</dbReference>
<feature type="compositionally biased region" description="Polar residues" evidence="6">
    <location>
        <begin position="515"/>
        <end position="528"/>
    </location>
</feature>
<dbReference type="AlphaFoldDB" id="A0A0L0SDI2"/>
<evidence type="ECO:0000256" key="3">
    <source>
        <dbReference type="ARBA" id="ARBA00022692"/>
    </source>
</evidence>
<dbReference type="STRING" id="578462.A0A0L0SDI2"/>
<evidence type="ECO:0000313" key="9">
    <source>
        <dbReference type="Proteomes" id="UP000054350"/>
    </source>
</evidence>
<protein>
    <recommendedName>
        <fullName evidence="10">Eukaryotic membrane protein family-domain-containing protein</fullName>
    </recommendedName>
</protein>
<evidence type="ECO:0000256" key="6">
    <source>
        <dbReference type="SAM" id="MobiDB-lite"/>
    </source>
</evidence>
<sequence length="782" mass="86290">MSGPTPIPAAIASTAQSDRVDPFAIPPRINKYSPTENTQVWHSPLLRSSLPQRVDLASADTDHGSANVSTVPRVSVATYLRALLFGADVPQGAAQKSQRISNFFHVPFELEKTIWLGYLICLDSFLWIFTILPFRAFLAVRSLIRVPWTGRWEVHPNHRMDLWRVLILGLACLTLYQIDINVMYHGVRGQSMMKFYVLFNLLEVFDKLCCSFGLDILDSLFARSLETSDDVRRIPFIVHFFLAAVYVVVHAVVFLYQMVTLNASINSHNNALLSLLISNQFGEVKQAVFKRFEPENFYQLTCSDMVERMNLTVFLGLNVLRNYLELANNTDSGPAWTVPVPYVWWTGGAQWVAHAADAVWVEATHLDAASVAADPGRRLTRAWWALIGKLRAGAPVTSFGFHWETVAWTAPTWVGLIAQVVQPAVLMMASEVMVDWLKASFITKFNNLKPEELYRRYRHVLCAEVARSVTVTDAASSESLTTSSAESVVPAPLVFEPRIDVSPPEHDAASHDTPTRSASPDRASSATPTPRARGRSSSVSLPRRTPSLPSRTARSLSRQRSAASTPRPRSRSRTPSATPIATPLPAPAPTPTLARRGPRVPRWCMTNDHVPLVSRRLGFGALALAALMLRMGADVVAAMDALWGIREAMVVPIMPSLVAWGEVVRVAVQKEGMSELLGRATGWISPRVLDVSMRAVTWFGGAVIAGLERYLLVVVVAVVVYAVLFSLKVLLGVTLLDVCLRTQLPAILHADDPKDAAAAAEAAAEDRLARIDRYMLVKSRIP</sequence>
<keyword evidence="5 7" id="KW-0472">Membrane</keyword>
<evidence type="ECO:0000256" key="1">
    <source>
        <dbReference type="ARBA" id="ARBA00004141"/>
    </source>
</evidence>
<evidence type="ECO:0008006" key="10">
    <source>
        <dbReference type="Google" id="ProtNLM"/>
    </source>
</evidence>
<dbReference type="eggNOG" id="KOG2490">
    <property type="taxonomic scope" value="Eukaryota"/>
</dbReference>
<dbReference type="Proteomes" id="UP000054350">
    <property type="component" value="Unassembled WGS sequence"/>
</dbReference>
<feature type="transmembrane region" description="Helical" evidence="7">
    <location>
        <begin position="162"/>
        <end position="183"/>
    </location>
</feature>
<feature type="transmembrane region" description="Helical" evidence="7">
    <location>
        <begin position="713"/>
        <end position="736"/>
    </location>
</feature>
<evidence type="ECO:0000256" key="2">
    <source>
        <dbReference type="ARBA" id="ARBA00008803"/>
    </source>
</evidence>
<reference evidence="8 9" key="1">
    <citation type="submission" date="2009-11" db="EMBL/GenBank/DDBJ databases">
        <title>Annotation of Allomyces macrogynus ATCC 38327.</title>
        <authorList>
            <consortium name="The Broad Institute Genome Sequencing Platform"/>
            <person name="Russ C."/>
            <person name="Cuomo C."/>
            <person name="Burger G."/>
            <person name="Gray M.W."/>
            <person name="Holland P.W.H."/>
            <person name="King N."/>
            <person name="Lang F.B.F."/>
            <person name="Roger A.J."/>
            <person name="Ruiz-Trillo I."/>
            <person name="Young S.K."/>
            <person name="Zeng Q."/>
            <person name="Gargeya S."/>
            <person name="Fitzgerald M."/>
            <person name="Haas B."/>
            <person name="Abouelleil A."/>
            <person name="Alvarado L."/>
            <person name="Arachchi H.M."/>
            <person name="Berlin A."/>
            <person name="Chapman S.B."/>
            <person name="Gearin G."/>
            <person name="Goldberg J."/>
            <person name="Griggs A."/>
            <person name="Gujja S."/>
            <person name="Hansen M."/>
            <person name="Heiman D."/>
            <person name="Howarth C."/>
            <person name="Larimer J."/>
            <person name="Lui A."/>
            <person name="MacDonald P.J.P."/>
            <person name="McCowen C."/>
            <person name="Montmayeur A."/>
            <person name="Murphy C."/>
            <person name="Neiman D."/>
            <person name="Pearson M."/>
            <person name="Priest M."/>
            <person name="Roberts A."/>
            <person name="Saif S."/>
            <person name="Shea T."/>
            <person name="Sisk P."/>
            <person name="Stolte C."/>
            <person name="Sykes S."/>
            <person name="Wortman J."/>
            <person name="Nusbaum C."/>
            <person name="Birren B."/>
        </authorList>
    </citation>
    <scope>NUCLEOTIDE SEQUENCE [LARGE SCALE GENOMIC DNA]</scope>
    <source>
        <strain evidence="8 9">ATCC 38327</strain>
    </source>
</reference>